<dbReference type="Gene3D" id="3.10.100.10">
    <property type="entry name" value="Mannose-Binding Protein A, subunit A"/>
    <property type="match status" value="1"/>
</dbReference>
<protein>
    <recommendedName>
        <fullName evidence="4">C-type lectin domain-containing protein</fullName>
    </recommendedName>
</protein>
<evidence type="ECO:0000256" key="1">
    <source>
        <dbReference type="ARBA" id="ARBA00004401"/>
    </source>
</evidence>
<evidence type="ECO:0000313" key="6">
    <source>
        <dbReference type="Proteomes" id="UP001488805"/>
    </source>
</evidence>
<feature type="transmembrane region" description="Helical" evidence="3">
    <location>
        <begin position="70"/>
        <end position="89"/>
    </location>
</feature>
<dbReference type="GO" id="GO:0005886">
    <property type="term" value="C:plasma membrane"/>
    <property type="evidence" value="ECO:0007669"/>
    <property type="project" value="UniProtKB-SubCell"/>
</dbReference>
<gene>
    <name evidence="5" type="ORF">VZT92_015787</name>
</gene>
<feature type="domain" description="C-type lectin" evidence="4">
    <location>
        <begin position="135"/>
        <end position="235"/>
    </location>
</feature>
<accession>A0AAW1EWT5</accession>
<comment type="subcellular location">
    <subcellularLocation>
        <location evidence="1">Cell membrane</location>
        <topology evidence="1">Single-pass type II membrane protein</topology>
    </subcellularLocation>
</comment>
<evidence type="ECO:0000256" key="2">
    <source>
        <dbReference type="SAM" id="Coils"/>
    </source>
</evidence>
<proteinExistence type="predicted"/>
<dbReference type="PANTHER" id="PTHR45710">
    <property type="entry name" value="C-TYPE LECTIN DOMAIN-CONTAINING PROTEIN 180"/>
    <property type="match status" value="1"/>
</dbReference>
<organism evidence="5 6">
    <name type="scientific">Zoarces viviparus</name>
    <name type="common">Viviparous eelpout</name>
    <name type="synonym">Blennius viviparus</name>
    <dbReference type="NCBI Taxonomy" id="48416"/>
    <lineage>
        <taxon>Eukaryota</taxon>
        <taxon>Metazoa</taxon>
        <taxon>Chordata</taxon>
        <taxon>Craniata</taxon>
        <taxon>Vertebrata</taxon>
        <taxon>Euteleostomi</taxon>
        <taxon>Actinopterygii</taxon>
        <taxon>Neopterygii</taxon>
        <taxon>Teleostei</taxon>
        <taxon>Neoteleostei</taxon>
        <taxon>Acanthomorphata</taxon>
        <taxon>Eupercaria</taxon>
        <taxon>Perciformes</taxon>
        <taxon>Cottioidei</taxon>
        <taxon>Zoarcales</taxon>
        <taxon>Zoarcidae</taxon>
        <taxon>Zoarcinae</taxon>
        <taxon>Zoarces</taxon>
    </lineage>
</organism>
<dbReference type="InterPro" id="IPR050828">
    <property type="entry name" value="C-type_lectin/matrix_domain"/>
</dbReference>
<dbReference type="SUPFAM" id="SSF56436">
    <property type="entry name" value="C-type lectin-like"/>
    <property type="match status" value="1"/>
</dbReference>
<dbReference type="InterPro" id="IPR016187">
    <property type="entry name" value="CTDL_fold"/>
</dbReference>
<dbReference type="EMBL" id="JBCEZU010000123">
    <property type="protein sequence ID" value="KAK9527129.1"/>
    <property type="molecule type" value="Genomic_DNA"/>
</dbReference>
<feature type="coiled-coil region" evidence="2">
    <location>
        <begin position="98"/>
        <end position="125"/>
    </location>
</feature>
<keyword evidence="3" id="KW-0812">Transmembrane</keyword>
<keyword evidence="3" id="KW-1133">Transmembrane helix</keyword>
<reference evidence="5 6" key="1">
    <citation type="journal article" date="2024" name="Genome Biol. Evol.">
        <title>Chromosome-level genome assembly of the viviparous eelpout Zoarces viviparus.</title>
        <authorList>
            <person name="Fuhrmann N."/>
            <person name="Brasseur M.V."/>
            <person name="Bakowski C.E."/>
            <person name="Podsiadlowski L."/>
            <person name="Prost S."/>
            <person name="Krehenwinkel H."/>
            <person name="Mayer C."/>
        </authorList>
    </citation>
    <scope>NUCLEOTIDE SEQUENCE [LARGE SCALE GENOMIC DNA]</scope>
    <source>
        <strain evidence="5">NO-MEL_2022_Ind0_liver</strain>
    </source>
</reference>
<dbReference type="PROSITE" id="PS50041">
    <property type="entry name" value="C_TYPE_LECTIN_2"/>
    <property type="match status" value="1"/>
</dbReference>
<dbReference type="InterPro" id="IPR016186">
    <property type="entry name" value="C-type_lectin-like/link_sf"/>
</dbReference>
<evidence type="ECO:0000259" key="4">
    <source>
        <dbReference type="PROSITE" id="PS50041"/>
    </source>
</evidence>
<sequence length="254" mass="28605">MASNIYEDPSLTMNVKFCKGAGEDGGQRVERLVDIYDSVDTFTHGRVLTPEKGANTQKHPPDVQRNLLKAAALVLGFLCVLLGAAVIVLSQRHVFNELKELPTKYDNLNKLYRQLQETVNQTQGKTTVNAGWKRFQCSYYYKSTEMKNWTESRRDCLNRGADLVVISSRDEQIFVSDLNKPDASWIGLQPVSGQSGGWRWVDGSTPSYRPWRVSVNVNPLNGSTSRAFVDPEGTWGQTTNGSKRWICEKQINQV</sequence>
<evidence type="ECO:0000256" key="3">
    <source>
        <dbReference type="SAM" id="Phobius"/>
    </source>
</evidence>
<dbReference type="Proteomes" id="UP001488805">
    <property type="component" value="Unassembled WGS sequence"/>
</dbReference>
<name>A0AAW1EWT5_ZOAVI</name>
<dbReference type="Pfam" id="PF00059">
    <property type="entry name" value="Lectin_C"/>
    <property type="match status" value="1"/>
</dbReference>
<comment type="caution">
    <text evidence="5">The sequence shown here is derived from an EMBL/GenBank/DDBJ whole genome shotgun (WGS) entry which is preliminary data.</text>
</comment>
<dbReference type="SMART" id="SM00034">
    <property type="entry name" value="CLECT"/>
    <property type="match status" value="1"/>
</dbReference>
<keyword evidence="3" id="KW-0472">Membrane</keyword>
<dbReference type="AlphaFoldDB" id="A0AAW1EWT5"/>
<dbReference type="PANTHER" id="PTHR45710:SF26">
    <property type="entry name" value="RH26557P"/>
    <property type="match status" value="1"/>
</dbReference>
<evidence type="ECO:0000313" key="5">
    <source>
        <dbReference type="EMBL" id="KAK9527129.1"/>
    </source>
</evidence>
<keyword evidence="6" id="KW-1185">Reference proteome</keyword>
<keyword evidence="2" id="KW-0175">Coiled coil</keyword>
<dbReference type="InterPro" id="IPR001304">
    <property type="entry name" value="C-type_lectin-like"/>
</dbReference>